<gene>
    <name evidence="2" type="ORF">EJN90_06770</name>
</gene>
<dbReference type="PRINTS" id="PR00069">
    <property type="entry name" value="ALDKETRDTASE"/>
</dbReference>
<dbReference type="OrthoDB" id="9773828at2"/>
<dbReference type="Pfam" id="PF00248">
    <property type="entry name" value="Aldo_ket_red"/>
    <property type="match status" value="1"/>
</dbReference>
<sequence length="307" mass="34626">MKKVKLANDGFEASEISLGIMRMSSLSNEEAKKVITTALSSEIDYFDHADIYGAGSSEEVFGRAIKELEIPRDSVYIQSKAGIVPGKMYDFSKKHIIGAVESSLKRLQTDYLDAFLLHRPDTLVEPEEVAEAFDELEKTGKVRYFGVSNQNPMQIDLLKTAVQQPLIINQLQMSVTHHPMIDAGFNVNRVNDLAITRDGSILEYSRIHHMTIQPWSPFQVGNNKQGILFDHPDYQELNELLQNYANDRGVSREAIAIAWLLRHPANMQPIIGSMNPERIAAVCKASSVKLSREEWYEIYRAGSYPLP</sequence>
<dbReference type="InterPro" id="IPR023210">
    <property type="entry name" value="NADP_OxRdtase_dom"/>
</dbReference>
<dbReference type="SUPFAM" id="SSF51430">
    <property type="entry name" value="NAD(P)-linked oxidoreductase"/>
    <property type="match status" value="1"/>
</dbReference>
<dbReference type="KEGG" id="jeh:EJN90_06770"/>
<dbReference type="InterPro" id="IPR050523">
    <property type="entry name" value="AKR_Detox_Biosynth"/>
</dbReference>
<organism evidence="2 3">
    <name type="scientific">Jeotgalibaca ciconiae</name>
    <dbReference type="NCBI Taxonomy" id="2496265"/>
    <lineage>
        <taxon>Bacteria</taxon>
        <taxon>Bacillati</taxon>
        <taxon>Bacillota</taxon>
        <taxon>Bacilli</taxon>
        <taxon>Lactobacillales</taxon>
        <taxon>Carnobacteriaceae</taxon>
        <taxon>Jeotgalibaca</taxon>
    </lineage>
</organism>
<dbReference type="AlphaFoldDB" id="A0A3S9HB19"/>
<dbReference type="CDD" id="cd19092">
    <property type="entry name" value="AKR_BsYcsN_EcYdhF-like"/>
    <property type="match status" value="1"/>
</dbReference>
<dbReference type="PANTHER" id="PTHR43364">
    <property type="entry name" value="NADH-SPECIFIC METHYLGLYOXAL REDUCTASE-RELATED"/>
    <property type="match status" value="1"/>
</dbReference>
<accession>A0A3S9HB19</accession>
<feature type="domain" description="NADP-dependent oxidoreductase" evidence="1">
    <location>
        <begin position="15"/>
        <end position="298"/>
    </location>
</feature>
<dbReference type="EMBL" id="CP034465">
    <property type="protein sequence ID" value="AZP04363.1"/>
    <property type="molecule type" value="Genomic_DNA"/>
</dbReference>
<protein>
    <submittedName>
        <fullName evidence="2">Aldo/keto reductase family oxidoreductase</fullName>
    </submittedName>
</protein>
<dbReference type="GO" id="GO:0016491">
    <property type="term" value="F:oxidoreductase activity"/>
    <property type="evidence" value="ECO:0007669"/>
    <property type="project" value="InterPro"/>
</dbReference>
<keyword evidence="3" id="KW-1185">Reference proteome</keyword>
<evidence type="ECO:0000259" key="1">
    <source>
        <dbReference type="Pfam" id="PF00248"/>
    </source>
</evidence>
<dbReference type="PANTHER" id="PTHR43364:SF1">
    <property type="entry name" value="OXIDOREDUCTASE YDHF"/>
    <property type="match status" value="1"/>
</dbReference>
<evidence type="ECO:0000313" key="3">
    <source>
        <dbReference type="Proteomes" id="UP000273326"/>
    </source>
</evidence>
<dbReference type="Proteomes" id="UP000273326">
    <property type="component" value="Chromosome"/>
</dbReference>
<dbReference type="InterPro" id="IPR036812">
    <property type="entry name" value="NAD(P)_OxRdtase_dom_sf"/>
</dbReference>
<dbReference type="RefSeq" id="WP_126109703.1">
    <property type="nucleotide sequence ID" value="NZ_CP034465.1"/>
</dbReference>
<reference evidence="3" key="1">
    <citation type="submission" date="2018-12" db="EMBL/GenBank/DDBJ databases">
        <title>Complete genome sequencing of Jeotgalibaca sp. H21T32.</title>
        <authorList>
            <person name="Bae J.-W."/>
            <person name="Lee S.-Y."/>
        </authorList>
    </citation>
    <scope>NUCLEOTIDE SEQUENCE [LARGE SCALE GENOMIC DNA]</scope>
    <source>
        <strain evidence="3">H21T32</strain>
    </source>
</reference>
<dbReference type="Gene3D" id="3.20.20.100">
    <property type="entry name" value="NADP-dependent oxidoreductase domain"/>
    <property type="match status" value="1"/>
</dbReference>
<dbReference type="InterPro" id="IPR020471">
    <property type="entry name" value="AKR"/>
</dbReference>
<evidence type="ECO:0000313" key="2">
    <source>
        <dbReference type="EMBL" id="AZP04363.1"/>
    </source>
</evidence>
<name>A0A3S9HB19_9LACT</name>
<proteinExistence type="predicted"/>
<dbReference type="GO" id="GO:0005829">
    <property type="term" value="C:cytosol"/>
    <property type="evidence" value="ECO:0007669"/>
    <property type="project" value="TreeGrafter"/>
</dbReference>